<evidence type="ECO:0000313" key="3">
    <source>
        <dbReference type="EMBL" id="TYO76567.1"/>
    </source>
</evidence>
<sequence length="64" mass="6901">MNKPEIVRLLVLWFVVVVFLQTSSGSDGPITMGIGLFALALFCIIPLYVLTSCLSTVMGGLRAK</sequence>
<evidence type="ECO:0000313" key="5">
    <source>
        <dbReference type="Proteomes" id="UP000323075"/>
    </source>
</evidence>
<evidence type="ECO:0000313" key="2">
    <source>
        <dbReference type="EMBL" id="QCC44386.1"/>
    </source>
</evidence>
<proteinExistence type="predicted"/>
<dbReference type="Proteomes" id="UP000323075">
    <property type="component" value="Unassembled WGS sequence"/>
</dbReference>
<dbReference type="EMBL" id="CP038631">
    <property type="protein sequence ID" value="QCC44386.1"/>
    <property type="molecule type" value="Genomic_DNA"/>
</dbReference>
<accession>A0A4D6GT94</accession>
<dbReference type="EMBL" id="VRYN01000002">
    <property type="protein sequence ID" value="TYO76567.1"/>
    <property type="molecule type" value="Genomic_DNA"/>
</dbReference>
<dbReference type="Proteomes" id="UP000296216">
    <property type="component" value="Chromosome"/>
</dbReference>
<protein>
    <recommendedName>
        <fullName evidence="6">Transmembrane protein</fullName>
    </recommendedName>
</protein>
<dbReference type="AlphaFoldDB" id="A0A4D6GT94"/>
<reference evidence="3 5" key="2">
    <citation type="submission" date="2019-07" db="EMBL/GenBank/DDBJ databases">
        <title>Genomic Encyclopedia of Archaeal and Bacterial Type Strains, Phase II (KMG-II): from individual species to whole genera.</title>
        <authorList>
            <person name="Goeker M."/>
        </authorList>
    </citation>
    <scope>NUCLEOTIDE SEQUENCE [LARGE SCALE GENOMIC DNA]</scope>
    <source>
        <strain evidence="3 5">DSM 3754</strain>
    </source>
</reference>
<keyword evidence="1" id="KW-0472">Membrane</keyword>
<organism evidence="2 4">
    <name type="scientific">Halobacterium salinarum (strain ATCC 33171 / DSM 3754 / JCM 8978 / NBRC 102687 / NCIMB 764 / 91-R6)</name>
    <dbReference type="NCBI Taxonomy" id="2597657"/>
    <lineage>
        <taxon>Archaea</taxon>
        <taxon>Methanobacteriati</taxon>
        <taxon>Methanobacteriota</taxon>
        <taxon>Stenosarchaea group</taxon>
        <taxon>Halobacteria</taxon>
        <taxon>Halobacteriales</taxon>
        <taxon>Halobacteriaceae</taxon>
        <taxon>Halobacterium</taxon>
    </lineage>
</organism>
<keyword evidence="1" id="KW-0812">Transmembrane</keyword>
<gene>
    <name evidence="3" type="ORF">APQ99_01206</name>
    <name evidence="2" type="ORF">HBSAL_03295</name>
</gene>
<reference evidence="2 4" key="1">
    <citation type="journal article" date="2019" name="Microbiol. Resour. Announc.">
        <title>The Genome Sequence of the Halobacterium salinarum Type Strain Is Closely Related to That of Laboratory Strains NRC-1 and R1.</title>
        <authorList>
            <person name="Pfeiffer F."/>
            <person name="Marchfelder A."/>
            <person name="Habermann B."/>
            <person name="Dyall-Smith M.L."/>
        </authorList>
    </citation>
    <scope>NUCLEOTIDE SEQUENCE [LARGE SCALE GENOMIC DNA]</scope>
    <source>
        <strain evidence="2">91-R6</strain>
        <strain evidence="4">ATCC 33171 / DSM 3754 / JCM 8978 / NBRC 102687 / NCIMB 764 / 91-R6</strain>
    </source>
</reference>
<feature type="transmembrane region" description="Helical" evidence="1">
    <location>
        <begin position="35"/>
        <end position="61"/>
    </location>
</feature>
<evidence type="ECO:0000313" key="4">
    <source>
        <dbReference type="Proteomes" id="UP000296216"/>
    </source>
</evidence>
<reference evidence="2" key="3">
    <citation type="journal article" name="MicrobiologyOpen">
        <title>Whole-genome comparison between the type strain of Halobacterium salinarum (DSM 3754(T)) and the laboratory strains R1 and NRC-1.</title>
        <authorList>
            <person name="Pfeiffer F."/>
            <person name="Losensky G."/>
            <person name="Marchfelder A."/>
            <person name="Habermann B."/>
            <person name="Dyall-Smith M."/>
        </authorList>
    </citation>
    <scope>NUCLEOTIDE SEQUENCE</scope>
    <source>
        <strain evidence="2">91-R6</strain>
    </source>
</reference>
<evidence type="ECO:0000256" key="1">
    <source>
        <dbReference type="SAM" id="Phobius"/>
    </source>
</evidence>
<evidence type="ECO:0008006" key="6">
    <source>
        <dbReference type="Google" id="ProtNLM"/>
    </source>
</evidence>
<name>A0A4D6GT94_HALS9</name>
<keyword evidence="1" id="KW-1133">Transmembrane helix</keyword>